<proteinExistence type="predicted"/>
<reference evidence="2" key="1">
    <citation type="submission" date="2020-05" db="EMBL/GenBank/DDBJ databases">
        <authorList>
            <person name="Chiriac C."/>
            <person name="Salcher M."/>
            <person name="Ghai R."/>
            <person name="Kavagutti S V."/>
        </authorList>
    </citation>
    <scope>NUCLEOTIDE SEQUENCE</scope>
</reference>
<sequence length="78" mass="8550">MSTINQSEKALIGEALDNVTRVNYALLIKAEVLALIEALQDTGIQDTEVSTENALNRARTVLDYLTYVQDSPNEVPNA</sequence>
<evidence type="ECO:0000313" key="3">
    <source>
        <dbReference type="EMBL" id="CAB4188688.1"/>
    </source>
</evidence>
<gene>
    <name evidence="2" type="ORF">UFOVP1035_92</name>
    <name evidence="3" type="ORF">UFOVP1181_51</name>
    <name evidence="1" type="ORF">UFOVP965_96</name>
</gene>
<evidence type="ECO:0000313" key="2">
    <source>
        <dbReference type="EMBL" id="CAB4179873.1"/>
    </source>
</evidence>
<dbReference type="EMBL" id="LR797127">
    <property type="protein sequence ID" value="CAB4188688.1"/>
    <property type="molecule type" value="Genomic_DNA"/>
</dbReference>
<accession>A0A6J5Q702</accession>
<dbReference type="EMBL" id="LR796920">
    <property type="protein sequence ID" value="CAB4174954.1"/>
    <property type="molecule type" value="Genomic_DNA"/>
</dbReference>
<evidence type="ECO:0000313" key="1">
    <source>
        <dbReference type="EMBL" id="CAB4174954.1"/>
    </source>
</evidence>
<name>A0A6J5Q702_9CAUD</name>
<protein>
    <submittedName>
        <fullName evidence="2">Uncharacterized protein</fullName>
    </submittedName>
</protein>
<dbReference type="EMBL" id="LR796984">
    <property type="protein sequence ID" value="CAB4179873.1"/>
    <property type="molecule type" value="Genomic_DNA"/>
</dbReference>
<organism evidence="2">
    <name type="scientific">uncultured Caudovirales phage</name>
    <dbReference type="NCBI Taxonomy" id="2100421"/>
    <lineage>
        <taxon>Viruses</taxon>
        <taxon>Duplodnaviria</taxon>
        <taxon>Heunggongvirae</taxon>
        <taxon>Uroviricota</taxon>
        <taxon>Caudoviricetes</taxon>
        <taxon>Peduoviridae</taxon>
        <taxon>Maltschvirus</taxon>
        <taxon>Maltschvirus maltsch</taxon>
    </lineage>
</organism>